<dbReference type="FunFam" id="4.10.280.10:FF:000035">
    <property type="entry name" value="Pancreas-specific transcription factor 1a"/>
    <property type="match status" value="1"/>
</dbReference>
<dbReference type="RefSeq" id="XP_028969085.1">
    <property type="nucleotide sequence ID" value="XM_029113252.1"/>
</dbReference>
<keyword evidence="6" id="KW-1185">Reference proteome</keyword>
<dbReference type="SMART" id="SM00353">
    <property type="entry name" value="HLH"/>
    <property type="match status" value="1"/>
</dbReference>
<gene>
    <name evidence="7" type="primary">LOC100902768</name>
</gene>
<keyword evidence="3" id="KW-0804">Transcription</keyword>
<proteinExistence type="predicted"/>
<dbReference type="Pfam" id="PF00010">
    <property type="entry name" value="HLH"/>
    <property type="match status" value="1"/>
</dbReference>
<name>A0AAJ7WJ73_9ACAR</name>
<evidence type="ECO:0000259" key="5">
    <source>
        <dbReference type="PROSITE" id="PS50888"/>
    </source>
</evidence>
<dbReference type="GO" id="GO:0000977">
    <property type="term" value="F:RNA polymerase II transcription regulatory region sequence-specific DNA binding"/>
    <property type="evidence" value="ECO:0007669"/>
    <property type="project" value="TreeGrafter"/>
</dbReference>
<evidence type="ECO:0000256" key="4">
    <source>
        <dbReference type="ARBA" id="ARBA00023242"/>
    </source>
</evidence>
<dbReference type="CDD" id="cd11417">
    <property type="entry name" value="bHLH_TS_PTF1A"/>
    <property type="match status" value="1"/>
</dbReference>
<dbReference type="GO" id="GO:0032502">
    <property type="term" value="P:developmental process"/>
    <property type="evidence" value="ECO:0007669"/>
    <property type="project" value="TreeGrafter"/>
</dbReference>
<dbReference type="InterPro" id="IPR050283">
    <property type="entry name" value="E-box_TF_Regulators"/>
</dbReference>
<sequence>MDDTSDLSKGFLQHIESLGGIRILSSREDSHDDVKELMSCSSFSDCDSSGDEDSLKERRRTFKTRQKSAVHLAHQVSEAHQRVAANMRERRRMQSINDAFEGLRGHIPTLPYEKKLSKVDTLRLAIGYISFLTELLTTGRNPSETRAHQQRALSQKKIVVKSKKCKSGEPGVVLYHSLSWHSTKRRFAPNANNVVFAKTWRPAKYSGPCEERSRSNQHEP</sequence>
<feature type="domain" description="BHLH" evidence="5">
    <location>
        <begin position="80"/>
        <end position="132"/>
    </location>
</feature>
<evidence type="ECO:0000256" key="1">
    <source>
        <dbReference type="ARBA" id="ARBA00023015"/>
    </source>
</evidence>
<dbReference type="Gene3D" id="4.10.280.10">
    <property type="entry name" value="Helix-loop-helix DNA-binding domain"/>
    <property type="match status" value="1"/>
</dbReference>
<evidence type="ECO:0000313" key="7">
    <source>
        <dbReference type="RefSeq" id="XP_028969085.1"/>
    </source>
</evidence>
<dbReference type="AlphaFoldDB" id="A0AAJ7WJ73"/>
<dbReference type="GO" id="GO:0046983">
    <property type="term" value="F:protein dimerization activity"/>
    <property type="evidence" value="ECO:0007669"/>
    <property type="project" value="InterPro"/>
</dbReference>
<dbReference type="InterPro" id="IPR011598">
    <property type="entry name" value="bHLH_dom"/>
</dbReference>
<reference evidence="7" key="1">
    <citation type="submission" date="2025-08" db="UniProtKB">
        <authorList>
            <consortium name="RefSeq"/>
        </authorList>
    </citation>
    <scope>IDENTIFICATION</scope>
</reference>
<organism evidence="6 7">
    <name type="scientific">Galendromus occidentalis</name>
    <name type="common">western predatory mite</name>
    <dbReference type="NCBI Taxonomy" id="34638"/>
    <lineage>
        <taxon>Eukaryota</taxon>
        <taxon>Metazoa</taxon>
        <taxon>Ecdysozoa</taxon>
        <taxon>Arthropoda</taxon>
        <taxon>Chelicerata</taxon>
        <taxon>Arachnida</taxon>
        <taxon>Acari</taxon>
        <taxon>Parasitiformes</taxon>
        <taxon>Mesostigmata</taxon>
        <taxon>Gamasina</taxon>
        <taxon>Phytoseioidea</taxon>
        <taxon>Phytoseiidae</taxon>
        <taxon>Typhlodrominae</taxon>
        <taxon>Galendromus</taxon>
    </lineage>
</organism>
<dbReference type="PROSITE" id="PS50888">
    <property type="entry name" value="BHLH"/>
    <property type="match status" value="1"/>
</dbReference>
<dbReference type="GeneID" id="100902768"/>
<keyword evidence="1" id="KW-0805">Transcription regulation</keyword>
<dbReference type="InterPro" id="IPR036638">
    <property type="entry name" value="HLH_DNA-bd_sf"/>
</dbReference>
<evidence type="ECO:0000256" key="3">
    <source>
        <dbReference type="ARBA" id="ARBA00023163"/>
    </source>
</evidence>
<keyword evidence="4" id="KW-0539">Nucleus</keyword>
<dbReference type="SUPFAM" id="SSF47459">
    <property type="entry name" value="HLH, helix-loop-helix DNA-binding domain"/>
    <property type="match status" value="1"/>
</dbReference>
<dbReference type="KEGG" id="goe:100902768"/>
<evidence type="ECO:0000256" key="2">
    <source>
        <dbReference type="ARBA" id="ARBA00023125"/>
    </source>
</evidence>
<evidence type="ECO:0000313" key="6">
    <source>
        <dbReference type="Proteomes" id="UP000694867"/>
    </source>
</evidence>
<dbReference type="Proteomes" id="UP000694867">
    <property type="component" value="Unplaced"/>
</dbReference>
<accession>A0AAJ7WJ73</accession>
<dbReference type="PANTHER" id="PTHR23349">
    <property type="entry name" value="BASIC HELIX-LOOP-HELIX TRANSCRIPTION FACTOR, TWIST"/>
    <property type="match status" value="1"/>
</dbReference>
<dbReference type="PANTHER" id="PTHR23349:SF112">
    <property type="entry name" value="48 RELATED 1, ISOFORM B"/>
    <property type="match status" value="1"/>
</dbReference>
<dbReference type="GO" id="GO:0000981">
    <property type="term" value="F:DNA-binding transcription factor activity, RNA polymerase II-specific"/>
    <property type="evidence" value="ECO:0007669"/>
    <property type="project" value="TreeGrafter"/>
</dbReference>
<protein>
    <submittedName>
        <fullName evidence="7">Pancreas transcription factor 1 subunit alpha</fullName>
    </submittedName>
</protein>
<keyword evidence="2" id="KW-0238">DNA-binding</keyword>